<dbReference type="Pfam" id="PF00005">
    <property type="entry name" value="ABC_tran"/>
    <property type="match status" value="1"/>
</dbReference>
<sequence length="256" mass="29332">MATLLKFDNISFTYDSERERTTILSQHDCEIKENEFVSLVGLSGCGKSTVVKLMAGLYQPTSGEIEFNGGANERLGHVSLMPQQDMLMPWRTITENAALPLEIQGVRIKEAEQQVHEYLPSFGLEGVAQAFPDQLSGGMRQRVSFLRAMLGGHHLLLLDEPFSALDAFTRREMQLWLTDTWQEWGRSIFLITHDIEEAIFLSDRIFIMEKGQTGPFQEIVVPFERPRPNNLHLTKEFIELRSKITELLFKKETNEK</sequence>
<evidence type="ECO:0000259" key="4">
    <source>
        <dbReference type="PROSITE" id="PS50893"/>
    </source>
</evidence>
<protein>
    <recommendedName>
        <fullName evidence="4">ABC transporter domain-containing protein</fullName>
    </recommendedName>
</protein>
<evidence type="ECO:0000256" key="1">
    <source>
        <dbReference type="ARBA" id="ARBA00022448"/>
    </source>
</evidence>
<dbReference type="InterPro" id="IPR050166">
    <property type="entry name" value="ABC_transporter_ATP-bind"/>
</dbReference>
<keyword evidence="1" id="KW-0813">Transport</keyword>
<proteinExistence type="predicted"/>
<dbReference type="PROSITE" id="PS50893">
    <property type="entry name" value="ABC_TRANSPORTER_2"/>
    <property type="match status" value="1"/>
</dbReference>
<organism evidence="5 6">
    <name type="scientific">Ammoniphilus oxalaticus</name>
    <dbReference type="NCBI Taxonomy" id="66863"/>
    <lineage>
        <taxon>Bacteria</taxon>
        <taxon>Bacillati</taxon>
        <taxon>Bacillota</taxon>
        <taxon>Bacilli</taxon>
        <taxon>Bacillales</taxon>
        <taxon>Paenibacillaceae</taxon>
        <taxon>Aneurinibacillus group</taxon>
        <taxon>Ammoniphilus</taxon>
    </lineage>
</organism>
<dbReference type="OrthoDB" id="18967at2"/>
<dbReference type="PANTHER" id="PTHR42788">
    <property type="entry name" value="TAURINE IMPORT ATP-BINDING PROTEIN-RELATED"/>
    <property type="match status" value="1"/>
</dbReference>
<dbReference type="PROSITE" id="PS00211">
    <property type="entry name" value="ABC_TRANSPORTER_1"/>
    <property type="match status" value="1"/>
</dbReference>
<dbReference type="Proteomes" id="UP000284219">
    <property type="component" value="Unassembled WGS sequence"/>
</dbReference>
<dbReference type="AlphaFoldDB" id="A0A419SF53"/>
<dbReference type="PANTHER" id="PTHR42788:SF2">
    <property type="entry name" value="ABC TRANSPORTER ATP-BINDING PROTEIN"/>
    <property type="match status" value="1"/>
</dbReference>
<comment type="caution">
    <text evidence="5">The sequence shown here is derived from an EMBL/GenBank/DDBJ whole genome shotgun (WGS) entry which is preliminary data.</text>
</comment>
<keyword evidence="6" id="KW-1185">Reference proteome</keyword>
<reference evidence="5 6" key="1">
    <citation type="submission" date="2016-08" db="EMBL/GenBank/DDBJ databases">
        <title>Novel Firmicute Genomes.</title>
        <authorList>
            <person name="Poppleton D.I."/>
            <person name="Gribaldo S."/>
        </authorList>
    </citation>
    <scope>NUCLEOTIDE SEQUENCE [LARGE SCALE GENOMIC DNA]</scope>
    <source>
        <strain evidence="5 6">RAOx-1</strain>
    </source>
</reference>
<dbReference type="SMART" id="SM00382">
    <property type="entry name" value="AAA"/>
    <property type="match status" value="1"/>
</dbReference>
<dbReference type="GO" id="GO:0016887">
    <property type="term" value="F:ATP hydrolysis activity"/>
    <property type="evidence" value="ECO:0007669"/>
    <property type="project" value="InterPro"/>
</dbReference>
<accession>A0A419SF53</accession>
<dbReference type="InterPro" id="IPR017871">
    <property type="entry name" value="ABC_transporter-like_CS"/>
</dbReference>
<dbReference type="InterPro" id="IPR003593">
    <property type="entry name" value="AAA+_ATPase"/>
</dbReference>
<dbReference type="RefSeq" id="WP_120190877.1">
    <property type="nucleotide sequence ID" value="NZ_MCHY01000011.1"/>
</dbReference>
<dbReference type="InterPro" id="IPR003439">
    <property type="entry name" value="ABC_transporter-like_ATP-bd"/>
</dbReference>
<gene>
    <name evidence="5" type="ORF">BEP19_14150</name>
</gene>
<dbReference type="CDD" id="cd03293">
    <property type="entry name" value="ABC_NrtD_SsuB_transporters"/>
    <property type="match status" value="1"/>
</dbReference>
<evidence type="ECO:0000256" key="3">
    <source>
        <dbReference type="ARBA" id="ARBA00022840"/>
    </source>
</evidence>
<dbReference type="SUPFAM" id="SSF52540">
    <property type="entry name" value="P-loop containing nucleoside triphosphate hydrolases"/>
    <property type="match status" value="1"/>
</dbReference>
<name>A0A419SF53_9BACL</name>
<keyword evidence="2" id="KW-0547">Nucleotide-binding</keyword>
<dbReference type="GO" id="GO:0005524">
    <property type="term" value="F:ATP binding"/>
    <property type="evidence" value="ECO:0007669"/>
    <property type="project" value="UniProtKB-KW"/>
</dbReference>
<evidence type="ECO:0000313" key="5">
    <source>
        <dbReference type="EMBL" id="RKD21760.1"/>
    </source>
</evidence>
<evidence type="ECO:0000313" key="6">
    <source>
        <dbReference type="Proteomes" id="UP000284219"/>
    </source>
</evidence>
<dbReference type="InterPro" id="IPR027417">
    <property type="entry name" value="P-loop_NTPase"/>
</dbReference>
<feature type="domain" description="ABC transporter" evidence="4">
    <location>
        <begin position="5"/>
        <end position="235"/>
    </location>
</feature>
<keyword evidence="3" id="KW-0067">ATP-binding</keyword>
<dbReference type="EMBL" id="MCHY01000011">
    <property type="protein sequence ID" value="RKD21760.1"/>
    <property type="molecule type" value="Genomic_DNA"/>
</dbReference>
<dbReference type="Gene3D" id="3.40.50.300">
    <property type="entry name" value="P-loop containing nucleotide triphosphate hydrolases"/>
    <property type="match status" value="1"/>
</dbReference>
<evidence type="ECO:0000256" key="2">
    <source>
        <dbReference type="ARBA" id="ARBA00022741"/>
    </source>
</evidence>